<feature type="domain" description="Wadjet protein JetD C-terminal" evidence="1">
    <location>
        <begin position="184"/>
        <end position="288"/>
    </location>
</feature>
<dbReference type="InterPro" id="IPR024534">
    <property type="entry name" value="JetD_C"/>
</dbReference>
<organism evidence="2 3">
    <name type="scientific">Pelomonas aquatica</name>
    <dbReference type="NCBI Taxonomy" id="431058"/>
    <lineage>
        <taxon>Bacteria</taxon>
        <taxon>Pseudomonadati</taxon>
        <taxon>Pseudomonadota</taxon>
        <taxon>Betaproteobacteria</taxon>
        <taxon>Burkholderiales</taxon>
        <taxon>Sphaerotilaceae</taxon>
        <taxon>Roseateles</taxon>
    </lineage>
</organism>
<dbReference type="AlphaFoldDB" id="A0A9X4LJ46"/>
<dbReference type="Proteomes" id="UP001152766">
    <property type="component" value="Unassembled WGS sequence"/>
</dbReference>
<accession>A0A9X4LJ46</accession>
<comment type="caution">
    <text evidence="2">The sequence shown here is derived from an EMBL/GenBank/DDBJ whole genome shotgun (WGS) entry which is preliminary data.</text>
</comment>
<dbReference type="Pfam" id="PF09983">
    <property type="entry name" value="JetD_C"/>
    <property type="match status" value="1"/>
</dbReference>
<evidence type="ECO:0000313" key="2">
    <source>
        <dbReference type="EMBL" id="MDG0864153.1"/>
    </source>
</evidence>
<dbReference type="EMBL" id="SGUG01000028">
    <property type="protein sequence ID" value="MDG0864153.1"/>
    <property type="molecule type" value="Genomic_DNA"/>
</dbReference>
<keyword evidence="3" id="KW-1185">Reference proteome</keyword>
<gene>
    <name evidence="2" type="ORF">EXJ73_16960</name>
</gene>
<protein>
    <recommendedName>
        <fullName evidence="1">Wadjet protein JetD C-terminal domain-containing protein</fullName>
    </recommendedName>
</protein>
<sequence>MDEVVGPLLVWLRRTSGPKGRKLLAADVASRAAKALRTDLVSVYDALRQLRSSELVSYKPDTMGIPYAGYLTVVPAEVDVSASETAWREALAAVKDDAQLADALAVSHALFDGLEALDMHHVVQGLIRIRGVAASLEDEFGFSVSAQHILGSSKVLSRLPLATLRLLGVDRLPSTPRYLVVAGPPQPVAVLFIENTTSFEVAVKAGLDAQVALVAAYGYGLNMMSDSSAGLALLESVRSRGCEVLSRTGSGHSLDQLFGHPRMFFWGDLDREGLRIAMALRQHLPQLELSGLYAPMRALGARRESSHPYVGLSGKALQAAWIPAGDSLLDGLAAACNDRAVDQETLDVRQYKPLAHVGLAEASSLALGA</sequence>
<name>A0A9X4LJ46_9BURK</name>
<dbReference type="RefSeq" id="WP_268153648.1">
    <property type="nucleotide sequence ID" value="NZ_JAPPUW010000025.1"/>
</dbReference>
<evidence type="ECO:0000313" key="3">
    <source>
        <dbReference type="Proteomes" id="UP001152766"/>
    </source>
</evidence>
<reference evidence="2" key="1">
    <citation type="submission" date="2019-02" db="EMBL/GenBank/DDBJ databases">
        <title>Draft genome of the type strain Pelomonas aquatica CCUG 52575T.</title>
        <authorList>
            <person name="Gomila M."/>
            <person name="Lalucat J."/>
        </authorList>
    </citation>
    <scope>NUCLEOTIDE SEQUENCE</scope>
    <source>
        <strain evidence="2">CCUG 52575</strain>
    </source>
</reference>
<evidence type="ECO:0000259" key="1">
    <source>
        <dbReference type="Pfam" id="PF09983"/>
    </source>
</evidence>
<proteinExistence type="predicted"/>